<dbReference type="Pfam" id="PF01022">
    <property type="entry name" value="HTH_5"/>
    <property type="match status" value="1"/>
</dbReference>
<dbReference type="PANTHER" id="PTHR33154">
    <property type="entry name" value="TRANSCRIPTIONAL REGULATOR, ARSR FAMILY"/>
    <property type="match status" value="1"/>
</dbReference>
<reference evidence="6 7" key="1">
    <citation type="submission" date="2017-07" db="EMBL/GenBank/DDBJ databases">
        <title>Isolation and whole genome analysis of endospore-forming bacteria from heroin.</title>
        <authorList>
            <person name="Kalinowski J."/>
            <person name="Ahrens B."/>
            <person name="Al-Dilaimi A."/>
            <person name="Winkler A."/>
            <person name="Wibberg D."/>
            <person name="Schleenbecker U."/>
            <person name="Ruckert C."/>
            <person name="Wolfel R."/>
            <person name="Grass G."/>
        </authorList>
    </citation>
    <scope>NUCLEOTIDE SEQUENCE [LARGE SCALE GENOMIC DNA]</scope>
    <source>
        <strain evidence="6 7">7537-G1</strain>
    </source>
</reference>
<dbReference type="Proteomes" id="UP000435177">
    <property type="component" value="Unassembled WGS sequence"/>
</dbReference>
<keyword evidence="8" id="KW-1185">Reference proteome</keyword>
<dbReference type="SMART" id="SM00418">
    <property type="entry name" value="HTH_ARSR"/>
    <property type="match status" value="1"/>
</dbReference>
<name>A0A268EHC4_9BACL</name>
<dbReference type="PANTHER" id="PTHR33154:SF33">
    <property type="entry name" value="TRANSCRIPTIONAL REPRESSOR SDPR"/>
    <property type="match status" value="1"/>
</dbReference>
<organism evidence="6 7">
    <name type="scientific">Paenibacillus campinasensis</name>
    <dbReference type="NCBI Taxonomy" id="66347"/>
    <lineage>
        <taxon>Bacteria</taxon>
        <taxon>Bacillati</taxon>
        <taxon>Bacillota</taxon>
        <taxon>Bacilli</taxon>
        <taxon>Bacillales</taxon>
        <taxon>Paenibacillaceae</taxon>
        <taxon>Paenibacillus</taxon>
    </lineage>
</organism>
<sequence>MSDIYRAISDPIRRQILNMLAERELPQLEIVKSFTISQPAIKKHLAILLEEKLVLERREGKYCFYRLNTPVFEVEYQRLQNEIGRILDNKLNRLKQYLEEES</sequence>
<accession>A0A268EHC4</accession>
<evidence type="ECO:0000259" key="4">
    <source>
        <dbReference type="PROSITE" id="PS50987"/>
    </source>
</evidence>
<protein>
    <submittedName>
        <fullName evidence="5">Metalloregulator ArsR/SmtB family transcription factor</fullName>
    </submittedName>
    <submittedName>
        <fullName evidence="6">Transcriptional regulator</fullName>
    </submittedName>
</protein>
<dbReference type="PROSITE" id="PS50987">
    <property type="entry name" value="HTH_ARSR_2"/>
    <property type="match status" value="1"/>
</dbReference>
<dbReference type="InterPro" id="IPR036388">
    <property type="entry name" value="WH-like_DNA-bd_sf"/>
</dbReference>
<dbReference type="Gene3D" id="1.10.10.10">
    <property type="entry name" value="Winged helix-like DNA-binding domain superfamily/Winged helix DNA-binding domain"/>
    <property type="match status" value="1"/>
</dbReference>
<dbReference type="GO" id="GO:0003700">
    <property type="term" value="F:DNA-binding transcription factor activity"/>
    <property type="evidence" value="ECO:0007669"/>
    <property type="project" value="InterPro"/>
</dbReference>
<evidence type="ECO:0000313" key="7">
    <source>
        <dbReference type="Proteomes" id="UP000215596"/>
    </source>
</evidence>
<evidence type="ECO:0000313" key="8">
    <source>
        <dbReference type="Proteomes" id="UP000435177"/>
    </source>
</evidence>
<dbReference type="InterPro" id="IPR051081">
    <property type="entry name" value="HTH_MetalResp_TranReg"/>
</dbReference>
<feature type="domain" description="HTH arsR-type" evidence="4">
    <location>
        <begin position="1"/>
        <end position="98"/>
    </location>
</feature>
<dbReference type="PRINTS" id="PR00778">
    <property type="entry name" value="HTHARSR"/>
</dbReference>
<dbReference type="EMBL" id="NPBY01000078">
    <property type="protein sequence ID" value="PAD72489.1"/>
    <property type="molecule type" value="Genomic_DNA"/>
</dbReference>
<keyword evidence="1" id="KW-0805">Transcription regulation</keyword>
<evidence type="ECO:0000256" key="2">
    <source>
        <dbReference type="ARBA" id="ARBA00023125"/>
    </source>
</evidence>
<dbReference type="AlphaFoldDB" id="A0A268EHC4"/>
<dbReference type="InterPro" id="IPR036390">
    <property type="entry name" value="WH_DNA-bd_sf"/>
</dbReference>
<evidence type="ECO:0000313" key="6">
    <source>
        <dbReference type="EMBL" id="PAD72489.1"/>
    </source>
</evidence>
<dbReference type="NCBIfam" id="NF033788">
    <property type="entry name" value="HTH_metalloreg"/>
    <property type="match status" value="1"/>
</dbReference>
<dbReference type="EMBL" id="WOAA01000023">
    <property type="protein sequence ID" value="MUG68187.1"/>
    <property type="molecule type" value="Genomic_DNA"/>
</dbReference>
<keyword evidence="2" id="KW-0238">DNA-binding</keyword>
<dbReference type="OrthoDB" id="9799175at2"/>
<dbReference type="GO" id="GO:0003677">
    <property type="term" value="F:DNA binding"/>
    <property type="evidence" value="ECO:0007669"/>
    <property type="project" value="UniProtKB-KW"/>
</dbReference>
<comment type="caution">
    <text evidence="6">The sequence shown here is derived from an EMBL/GenBank/DDBJ whole genome shotgun (WGS) entry which is preliminary data.</text>
</comment>
<gene>
    <name evidence="6" type="ORF">CHH67_21840</name>
    <name evidence="5" type="ORF">GNP94_19585</name>
</gene>
<dbReference type="SUPFAM" id="SSF46785">
    <property type="entry name" value="Winged helix' DNA-binding domain"/>
    <property type="match status" value="1"/>
</dbReference>
<dbReference type="InterPro" id="IPR001845">
    <property type="entry name" value="HTH_ArsR_DNA-bd_dom"/>
</dbReference>
<reference evidence="5 8" key="2">
    <citation type="submission" date="2019-11" db="EMBL/GenBank/DDBJ databases">
        <title>Draft genome sequences of five Paenibacillus species of dairy origin.</title>
        <authorList>
            <person name="Olajide A.M."/>
            <person name="Chen S."/>
            <person name="Lapointe G."/>
        </authorList>
    </citation>
    <scope>NUCLEOTIDE SEQUENCE [LARGE SCALE GENOMIC DNA]</scope>
    <source>
        <strain evidence="5 8">3CS1</strain>
    </source>
</reference>
<proteinExistence type="predicted"/>
<dbReference type="CDD" id="cd00090">
    <property type="entry name" value="HTH_ARSR"/>
    <property type="match status" value="1"/>
</dbReference>
<dbReference type="Proteomes" id="UP000215596">
    <property type="component" value="Unassembled WGS sequence"/>
</dbReference>
<keyword evidence="3" id="KW-0804">Transcription</keyword>
<evidence type="ECO:0000256" key="3">
    <source>
        <dbReference type="ARBA" id="ARBA00023163"/>
    </source>
</evidence>
<dbReference type="InterPro" id="IPR011991">
    <property type="entry name" value="ArsR-like_HTH"/>
</dbReference>
<dbReference type="RefSeq" id="WP_095267497.1">
    <property type="nucleotide sequence ID" value="NZ_NPBY01000078.1"/>
</dbReference>
<evidence type="ECO:0000256" key="1">
    <source>
        <dbReference type="ARBA" id="ARBA00023015"/>
    </source>
</evidence>
<evidence type="ECO:0000313" key="5">
    <source>
        <dbReference type="EMBL" id="MUG68187.1"/>
    </source>
</evidence>